<evidence type="ECO:0000313" key="12">
    <source>
        <dbReference type="RefSeq" id="XP_011308543.1"/>
    </source>
</evidence>
<evidence type="ECO:0000256" key="9">
    <source>
        <dbReference type="ARBA" id="ARBA00023224"/>
    </source>
</evidence>
<comment type="subcellular location">
    <subcellularLocation>
        <location evidence="1">Cell membrane</location>
        <topology evidence="1">Multi-pass membrane protein</topology>
    </subcellularLocation>
</comment>
<name>A0A9R1U5V6_9HYME</name>
<reference evidence="12" key="1">
    <citation type="submission" date="2025-08" db="UniProtKB">
        <authorList>
            <consortium name="RefSeq"/>
        </authorList>
    </citation>
    <scope>IDENTIFICATION</scope>
    <source>
        <strain evidence="12">USDA-PBARC FA_bdor</strain>
        <tissue evidence="12">Whole organism</tissue>
    </source>
</reference>
<dbReference type="PANTHER" id="PTHR21137:SF35">
    <property type="entry name" value="ODORANT RECEPTOR 19A-RELATED"/>
    <property type="match status" value="1"/>
</dbReference>
<protein>
    <submittedName>
        <fullName evidence="12">Odorant receptor 13a-like isoform X1</fullName>
    </submittedName>
</protein>
<keyword evidence="4 10" id="KW-0812">Transmembrane</keyword>
<evidence type="ECO:0000256" key="7">
    <source>
        <dbReference type="ARBA" id="ARBA00023136"/>
    </source>
</evidence>
<evidence type="ECO:0000256" key="8">
    <source>
        <dbReference type="ARBA" id="ARBA00023170"/>
    </source>
</evidence>
<evidence type="ECO:0000256" key="10">
    <source>
        <dbReference type="SAM" id="Phobius"/>
    </source>
</evidence>
<keyword evidence="3" id="KW-0716">Sensory transduction</keyword>
<keyword evidence="5" id="KW-0552">Olfaction</keyword>
<proteinExistence type="predicted"/>
<evidence type="ECO:0000256" key="4">
    <source>
        <dbReference type="ARBA" id="ARBA00022692"/>
    </source>
</evidence>
<keyword evidence="2" id="KW-1003">Cell membrane</keyword>
<accession>A0A9R1U5V6</accession>
<keyword evidence="9" id="KW-0807">Transducer</keyword>
<evidence type="ECO:0000256" key="2">
    <source>
        <dbReference type="ARBA" id="ARBA00022475"/>
    </source>
</evidence>
<dbReference type="InterPro" id="IPR004117">
    <property type="entry name" value="7tm6_olfct_rcpt"/>
</dbReference>
<gene>
    <name evidence="12" type="primary">LOC105269750</name>
</gene>
<feature type="transmembrane region" description="Helical" evidence="10">
    <location>
        <begin position="12"/>
        <end position="32"/>
    </location>
</feature>
<dbReference type="AlphaFoldDB" id="A0A9R1U5V6"/>
<sequence>MMEWSKSETLSLATYLMLFISLTFNIFILCYIGEILKNQCESVAQLVYGIDWYRVPQRKLQSFILIIAMARYPRNITAGGMMELTLRSFGDVLKTSLAYFQMLRTVTV</sequence>
<dbReference type="PANTHER" id="PTHR21137">
    <property type="entry name" value="ODORANT RECEPTOR"/>
    <property type="match status" value="1"/>
</dbReference>
<evidence type="ECO:0000256" key="3">
    <source>
        <dbReference type="ARBA" id="ARBA00022606"/>
    </source>
</evidence>
<dbReference type="GO" id="GO:0007165">
    <property type="term" value="P:signal transduction"/>
    <property type="evidence" value="ECO:0007669"/>
    <property type="project" value="UniProtKB-KW"/>
</dbReference>
<organism evidence="11 12">
    <name type="scientific">Fopius arisanus</name>
    <dbReference type="NCBI Taxonomy" id="64838"/>
    <lineage>
        <taxon>Eukaryota</taxon>
        <taxon>Metazoa</taxon>
        <taxon>Ecdysozoa</taxon>
        <taxon>Arthropoda</taxon>
        <taxon>Hexapoda</taxon>
        <taxon>Insecta</taxon>
        <taxon>Pterygota</taxon>
        <taxon>Neoptera</taxon>
        <taxon>Endopterygota</taxon>
        <taxon>Hymenoptera</taxon>
        <taxon>Apocrita</taxon>
        <taxon>Ichneumonoidea</taxon>
        <taxon>Braconidae</taxon>
        <taxon>Opiinae</taxon>
        <taxon>Fopius</taxon>
    </lineage>
</organism>
<keyword evidence="6 10" id="KW-1133">Transmembrane helix</keyword>
<dbReference type="GeneID" id="105269750"/>
<evidence type="ECO:0000256" key="5">
    <source>
        <dbReference type="ARBA" id="ARBA00022725"/>
    </source>
</evidence>
<evidence type="ECO:0000256" key="6">
    <source>
        <dbReference type="ARBA" id="ARBA00022989"/>
    </source>
</evidence>
<dbReference type="KEGG" id="fas:105269750"/>
<dbReference type="OrthoDB" id="6617147at2759"/>
<dbReference type="GO" id="GO:0005886">
    <property type="term" value="C:plasma membrane"/>
    <property type="evidence" value="ECO:0007669"/>
    <property type="project" value="UniProtKB-SubCell"/>
</dbReference>
<keyword evidence="7 10" id="KW-0472">Membrane</keyword>
<dbReference type="Proteomes" id="UP000694866">
    <property type="component" value="Unplaced"/>
</dbReference>
<evidence type="ECO:0000313" key="11">
    <source>
        <dbReference type="Proteomes" id="UP000694866"/>
    </source>
</evidence>
<keyword evidence="8" id="KW-0675">Receptor</keyword>
<dbReference type="RefSeq" id="XP_011308543.1">
    <property type="nucleotide sequence ID" value="XM_011310241.1"/>
</dbReference>
<evidence type="ECO:0000256" key="1">
    <source>
        <dbReference type="ARBA" id="ARBA00004651"/>
    </source>
</evidence>
<dbReference type="Pfam" id="PF02949">
    <property type="entry name" value="7tm_6"/>
    <property type="match status" value="1"/>
</dbReference>
<dbReference type="GO" id="GO:0004984">
    <property type="term" value="F:olfactory receptor activity"/>
    <property type="evidence" value="ECO:0007669"/>
    <property type="project" value="InterPro"/>
</dbReference>
<dbReference type="GO" id="GO:0005549">
    <property type="term" value="F:odorant binding"/>
    <property type="evidence" value="ECO:0007669"/>
    <property type="project" value="InterPro"/>
</dbReference>
<keyword evidence="11" id="KW-1185">Reference proteome</keyword>